<accession>A0ABN8ST81</accession>
<comment type="caution">
    <text evidence="4">The sequence shown here is derived from an EMBL/GenBank/DDBJ whole genome shotgun (WGS) entry which is preliminary data.</text>
</comment>
<organism evidence="4 5">
    <name type="scientific">Porites evermanni</name>
    <dbReference type="NCBI Taxonomy" id="104178"/>
    <lineage>
        <taxon>Eukaryota</taxon>
        <taxon>Metazoa</taxon>
        <taxon>Cnidaria</taxon>
        <taxon>Anthozoa</taxon>
        <taxon>Hexacorallia</taxon>
        <taxon>Scleractinia</taxon>
        <taxon>Fungiina</taxon>
        <taxon>Poritidae</taxon>
        <taxon>Porites</taxon>
    </lineage>
</organism>
<feature type="domain" description="OBG-type G" evidence="3">
    <location>
        <begin position="60"/>
        <end position="220"/>
    </location>
</feature>
<protein>
    <recommendedName>
        <fullName evidence="3">OBG-type G domain-containing protein</fullName>
    </recommendedName>
</protein>
<proteinExistence type="predicted"/>
<evidence type="ECO:0000259" key="3">
    <source>
        <dbReference type="PROSITE" id="PS51710"/>
    </source>
</evidence>
<evidence type="ECO:0000313" key="4">
    <source>
        <dbReference type="EMBL" id="CAH3193837.1"/>
    </source>
</evidence>
<dbReference type="SUPFAM" id="SSF52540">
    <property type="entry name" value="P-loop containing nucleoside triphosphate hydrolases"/>
    <property type="match status" value="1"/>
</dbReference>
<feature type="compositionally biased region" description="Basic residues" evidence="2">
    <location>
        <begin position="665"/>
        <end position="682"/>
    </location>
</feature>
<dbReference type="CDD" id="cd01897">
    <property type="entry name" value="NOG"/>
    <property type="match status" value="1"/>
</dbReference>
<dbReference type="InterPro" id="IPR031167">
    <property type="entry name" value="G_OBG"/>
</dbReference>
<evidence type="ECO:0000256" key="2">
    <source>
        <dbReference type="SAM" id="MobiDB-lite"/>
    </source>
</evidence>
<dbReference type="EMBL" id="CALNXI010003613">
    <property type="protein sequence ID" value="CAH3193837.1"/>
    <property type="molecule type" value="Genomic_DNA"/>
</dbReference>
<name>A0ABN8ST81_9CNID</name>
<evidence type="ECO:0000256" key="1">
    <source>
        <dbReference type="ARBA" id="ARBA00022741"/>
    </source>
</evidence>
<evidence type="ECO:0000313" key="5">
    <source>
        <dbReference type="Proteomes" id="UP001159427"/>
    </source>
</evidence>
<feature type="region of interest" description="Disordered" evidence="2">
    <location>
        <begin position="547"/>
        <end position="682"/>
    </location>
</feature>
<dbReference type="Pfam" id="PF06858">
    <property type="entry name" value="NOG1"/>
    <property type="match status" value="1"/>
</dbReference>
<dbReference type="PROSITE" id="PS51710">
    <property type="entry name" value="G_OBG"/>
    <property type="match status" value="1"/>
</dbReference>
<gene>
    <name evidence="4" type="ORF">PEVE_00026640</name>
</gene>
<dbReference type="InterPro" id="IPR027417">
    <property type="entry name" value="P-loop_NTPase"/>
</dbReference>
<dbReference type="Proteomes" id="UP001159427">
    <property type="component" value="Unassembled WGS sequence"/>
</dbReference>
<feature type="compositionally biased region" description="Low complexity" evidence="2">
    <location>
        <begin position="611"/>
        <end position="620"/>
    </location>
</feature>
<dbReference type="InterPro" id="IPR010674">
    <property type="entry name" value="NOG1_Rossman_fold_dom"/>
</dbReference>
<dbReference type="Gene3D" id="3.40.50.300">
    <property type="entry name" value="P-loop containing nucleotide triphosphate hydrolases"/>
    <property type="match status" value="1"/>
</dbReference>
<reference evidence="4 5" key="1">
    <citation type="submission" date="2022-05" db="EMBL/GenBank/DDBJ databases">
        <authorList>
            <consortium name="Genoscope - CEA"/>
            <person name="William W."/>
        </authorList>
    </citation>
    <scope>NUCLEOTIDE SEQUENCE [LARGE SCALE GENOMIC DNA]</scope>
</reference>
<dbReference type="PANTHER" id="PTHR45759">
    <property type="entry name" value="NUCLEOLAR GTP-BINDING PROTEIN 1"/>
    <property type="match status" value="1"/>
</dbReference>
<sequence length="682" mass="76774">MRSDLSPLLLLKLPNVLQVRDRHCEFQLQSFGDPQAVNRVITVRFITIALQQTYFLCSLKVTRADVKVQPYVLRTKSPFVGHMDYKYLRWQVVDTPGILDHSLEERNTIEMQAITALAHLRAAILYVMDISEQCGHTLVEQIELFNGIKPLFANKPLLVILNKIDVLRPDELSEEKKELMKKEHRDKLLAVSVGVTLLPMSTVTEEGVMTVRNEACDQLLAQRVKIKMKSKKTSDVMNRLHVAMPTQRDQKERPPCIPQKLEELEKEEELREAAGLYDSEPILVKEPIVILTNILAKIPTVNLTKILAKIPVLILPKIPIVILTKILAKIPIILAKIPIVILTKIFAKISVVILARILAKIPIVILTKILAKIPIVNLTKILPKITMVNLTKILTKVPIVNLTKILTKIPIVILAKIFAKILVKVSIVILTNILAKIPIVNLTKILPKITMVNLTKILTKVPIVNLAKILTKIPIVIVTKILAKMPIVNLTNILAKIPVLILAKIPIVILTKILAKIPIEELDSEEEDIRNKAEQIREKKKLIVKAHREMKPRNNKAKLSRSVFLKAQAARSRKKSDTDLGEAMEGIQEGDETVTRSRSQTPMSRKRKRAASSGARSLSRQPRDQSGIGSPEKKKKAKKLSKVVQRGLNRMGKAGEADRKISTKMPKHMFAGKRKINKVSRR</sequence>
<keyword evidence="1" id="KW-0547">Nucleotide-binding</keyword>
<keyword evidence="5" id="KW-1185">Reference proteome</keyword>